<dbReference type="InterPro" id="IPR042267">
    <property type="entry name" value="VTC_sf"/>
</dbReference>
<dbReference type="PROSITE" id="PS51382">
    <property type="entry name" value="SPX"/>
    <property type="match status" value="1"/>
</dbReference>
<keyword evidence="5" id="KW-0808">Transferase</keyword>
<keyword evidence="4" id="KW-0926">Vacuole</keyword>
<dbReference type="GO" id="GO:0006799">
    <property type="term" value="P:polyphosphate biosynthetic process"/>
    <property type="evidence" value="ECO:0007669"/>
    <property type="project" value="UniProtKB-ARBA"/>
</dbReference>
<dbReference type="InterPro" id="IPR051572">
    <property type="entry name" value="VTC_Complex_Subunit"/>
</dbReference>
<keyword evidence="7 16" id="KW-1133">Transmembrane helix</keyword>
<dbReference type="Pfam" id="PF02656">
    <property type="entry name" value="DUF202"/>
    <property type="match status" value="1"/>
</dbReference>
<evidence type="ECO:0000256" key="7">
    <source>
        <dbReference type="ARBA" id="ARBA00022989"/>
    </source>
</evidence>
<gene>
    <name evidence="18" type="ORF">WG66_19582</name>
</gene>
<comment type="catalytic activity">
    <reaction evidence="9">
        <text>[phosphate](n) + ATP = [phosphate](n+1) + ADP</text>
        <dbReference type="Rhea" id="RHEA:19573"/>
        <dbReference type="Rhea" id="RHEA-COMP:9859"/>
        <dbReference type="Rhea" id="RHEA-COMP:14280"/>
        <dbReference type="ChEBI" id="CHEBI:16838"/>
        <dbReference type="ChEBI" id="CHEBI:30616"/>
        <dbReference type="ChEBI" id="CHEBI:456216"/>
        <dbReference type="EC" id="2.7.4.1"/>
    </reaction>
    <physiologicalReaction direction="left-to-right" evidence="9">
        <dbReference type="Rhea" id="RHEA:19574"/>
    </physiologicalReaction>
</comment>
<evidence type="ECO:0000256" key="6">
    <source>
        <dbReference type="ARBA" id="ARBA00022692"/>
    </source>
</evidence>
<feature type="compositionally biased region" description="Low complexity" evidence="15">
    <location>
        <begin position="563"/>
        <end position="576"/>
    </location>
</feature>
<evidence type="ECO:0000256" key="14">
    <source>
        <dbReference type="ARBA" id="ARBA00081313"/>
    </source>
</evidence>
<feature type="compositionally biased region" description="Basic and acidic residues" evidence="15">
    <location>
        <begin position="597"/>
        <end position="610"/>
    </location>
</feature>
<dbReference type="EC" id="2.7.4.1" evidence="3"/>
<organism evidence="18 19">
    <name type="scientific">Moniliophthora roreri</name>
    <name type="common">Frosty pod rot fungus</name>
    <name type="synonym">Monilia roreri</name>
    <dbReference type="NCBI Taxonomy" id="221103"/>
    <lineage>
        <taxon>Eukaryota</taxon>
        <taxon>Fungi</taxon>
        <taxon>Dikarya</taxon>
        <taxon>Basidiomycota</taxon>
        <taxon>Agaricomycotina</taxon>
        <taxon>Agaricomycetes</taxon>
        <taxon>Agaricomycetidae</taxon>
        <taxon>Agaricales</taxon>
        <taxon>Marasmiineae</taxon>
        <taxon>Marasmiaceae</taxon>
        <taxon>Moniliophthora</taxon>
    </lineage>
</organism>
<feature type="region of interest" description="Disordered" evidence="15">
    <location>
        <begin position="713"/>
        <end position="749"/>
    </location>
</feature>
<feature type="compositionally biased region" description="Acidic residues" evidence="15">
    <location>
        <begin position="654"/>
        <end position="663"/>
    </location>
</feature>
<feature type="compositionally biased region" description="Basic and acidic residues" evidence="15">
    <location>
        <begin position="98"/>
        <end position="114"/>
    </location>
</feature>
<dbReference type="Pfam" id="PF09359">
    <property type="entry name" value="VTC"/>
    <property type="match status" value="1"/>
</dbReference>
<dbReference type="PANTHER" id="PTHR46140">
    <property type="entry name" value="VACUOLAR TRANSPORTER CHAPERONE 1-RELATED"/>
    <property type="match status" value="1"/>
</dbReference>
<evidence type="ECO:0000313" key="18">
    <source>
        <dbReference type="EMBL" id="KTB27795.1"/>
    </source>
</evidence>
<evidence type="ECO:0000256" key="11">
    <source>
        <dbReference type="ARBA" id="ARBA00067464"/>
    </source>
</evidence>
<evidence type="ECO:0000256" key="1">
    <source>
        <dbReference type="ARBA" id="ARBA00001936"/>
    </source>
</evidence>
<dbReference type="InterPro" id="IPR004331">
    <property type="entry name" value="SPX_dom"/>
</dbReference>
<dbReference type="PANTHER" id="PTHR46140:SF1">
    <property type="entry name" value="VACUOLAR TRANSPORTER CHAPERONE COMPLEX SUBUNIT 4-RELATED"/>
    <property type="match status" value="1"/>
</dbReference>
<evidence type="ECO:0000256" key="12">
    <source>
        <dbReference type="ARBA" id="ARBA00075894"/>
    </source>
</evidence>
<comment type="subcellular location">
    <subcellularLocation>
        <location evidence="2">Vacuole membrane</location>
        <topology evidence="2">Multi-pass membrane protein</topology>
    </subcellularLocation>
</comment>
<dbReference type="CDD" id="cd14480">
    <property type="entry name" value="SPX_VTC2_like"/>
    <property type="match status" value="1"/>
</dbReference>
<evidence type="ECO:0000256" key="5">
    <source>
        <dbReference type="ARBA" id="ARBA00022679"/>
    </source>
</evidence>
<keyword evidence="8 16" id="KW-0472">Membrane</keyword>
<dbReference type="EMBL" id="LATX01002519">
    <property type="protein sequence ID" value="KTB27795.1"/>
    <property type="molecule type" value="Genomic_DNA"/>
</dbReference>
<feature type="region of interest" description="Disordered" evidence="15">
    <location>
        <begin position="563"/>
        <end position="611"/>
    </location>
</feature>
<feature type="domain" description="SPX" evidence="17">
    <location>
        <begin position="1"/>
        <end position="190"/>
    </location>
</feature>
<feature type="compositionally biased region" description="Basic and acidic residues" evidence="15">
    <location>
        <begin position="713"/>
        <end position="730"/>
    </location>
</feature>
<accession>A0A0W0EUS2</accession>
<evidence type="ECO:0000256" key="8">
    <source>
        <dbReference type="ARBA" id="ARBA00023136"/>
    </source>
</evidence>
<evidence type="ECO:0000256" key="4">
    <source>
        <dbReference type="ARBA" id="ARBA00022554"/>
    </source>
</evidence>
<feature type="transmembrane region" description="Helical" evidence="16">
    <location>
        <begin position="779"/>
        <end position="799"/>
    </location>
</feature>
<sequence length="877" mass="99865">MKFGRKINTDLYNEWRPFYLDYNLLKRELKDRTVAREWNAQDEHEFTLKLEKELDKIHDFQKAKTSELSRRISEAERDVKRLVAEEIENPHARSPTEPSEHRSADPEDQTREVYEPDGGSDDDDDEDEQDGESINTLEDRFHALEVEVATLVADVHDLALYTKLNITGFMKILKKHDKQTNFPLKSTFVQNYLEKRPFYKYNWDALIVKLSKLYDLVRTRGHPVKGDSSAGGNQSAFVRQTTKYWVHPDNLVPLKLAILRNLPVLVFNADKEYEPKDSAITSIYFDNEDLELYLGRLEKTEGAEAIRLRWYGDTDVKTASFLVDSVQCPHSNTFLVQIFVERKTHREDWTGEKSVKARFPIKEHLVNAFLKGEYTVDADFQELVKKGKKSQQEVDSMIQLANEVQYAILTQKLIPVMRTFYNRTAFQLPGDARVRISLDTELTMIREDNWDGRTRAGDNWRRTDIGIDHPFEQLPPEDKEPFKYGVLEVKLQTQLGQEPPQWVTELVQSHLVEAVPKFSKFIHGCATLLPSRVDLVPFWLPQMDTDIQKPDTGYLSVIERPAGASSKGSSTIVSSGETSPKNRYTEPLSEGEEDENMDRAPAKDEGKRIGLTDVQVAEATAYREKMLKERRQSEAALGKKPKYTNGAAASRVNEDEDEEDADDGERTPFLKKQKSDQPVVATQKTRALSIDPLAPSSAFDKTLKDRLRGELNAKRDVDSANGDTHDRDGESADDEAEDTGPSNLDDRVLSRDWRAPAGKRISVPVRIEPKVYFAAERTFLKWLNTAVFIGTIATTLLNFTQPDDSRGLISAALFTFCALLAIAYSAGIFVYRALRLRARRAEGLYYDKYGPTFLCFVLFAAMATNIALRVAEMAGEA</sequence>
<evidence type="ECO:0000256" key="10">
    <source>
        <dbReference type="ARBA" id="ARBA00061390"/>
    </source>
</evidence>
<dbReference type="InterPro" id="IPR018966">
    <property type="entry name" value="VTC_domain"/>
</dbReference>
<dbReference type="GO" id="GO:0033254">
    <property type="term" value="C:vacuolar transporter chaperone complex"/>
    <property type="evidence" value="ECO:0007669"/>
    <property type="project" value="TreeGrafter"/>
</dbReference>
<comment type="cofactor">
    <cofactor evidence="1">
        <name>Mn(2+)</name>
        <dbReference type="ChEBI" id="CHEBI:29035"/>
    </cofactor>
</comment>
<comment type="caution">
    <text evidence="18">The sequence shown here is derived from an EMBL/GenBank/DDBJ whole genome shotgun (WGS) entry which is preliminary data.</text>
</comment>
<reference evidence="18 19" key="1">
    <citation type="submission" date="2015-12" db="EMBL/GenBank/DDBJ databases">
        <title>Draft genome sequence of Moniliophthora roreri, the causal agent of frosty pod rot of cacao.</title>
        <authorList>
            <person name="Aime M.C."/>
            <person name="Diaz-Valderrama J.R."/>
            <person name="Kijpornyongpan T."/>
            <person name="Phillips-Mora W."/>
        </authorList>
    </citation>
    <scope>NUCLEOTIDE SEQUENCE [LARGE SCALE GENOMIC DNA]</scope>
    <source>
        <strain evidence="18 19">MCA 2952</strain>
    </source>
</reference>
<dbReference type="AlphaFoldDB" id="A0A0W0EUS2"/>
<dbReference type="eggNOG" id="KOG1161">
    <property type="taxonomic scope" value="Eukaryota"/>
</dbReference>
<evidence type="ECO:0000256" key="3">
    <source>
        <dbReference type="ARBA" id="ARBA00012960"/>
    </source>
</evidence>
<feature type="transmembrane region" description="Helical" evidence="16">
    <location>
        <begin position="851"/>
        <end position="871"/>
    </location>
</feature>
<protein>
    <recommendedName>
        <fullName evidence="11">Vacuolar transporter chaperone complex subunit 4</fullName>
        <ecNumber evidence="3">2.7.4.1</ecNumber>
    </recommendedName>
    <alternativeName>
        <fullName evidence="13">Polyphosphate kinase</fullName>
    </alternativeName>
    <alternativeName>
        <fullName evidence="12">SPX-dependent polyphosphate polymerase VTC subunit 4</fullName>
    </alternativeName>
    <alternativeName>
        <fullName evidence="14">Vacuolar membrane polyphosphate polymerase catalytic subunit</fullName>
    </alternativeName>
</protein>
<dbReference type="eggNOG" id="KOG4580">
    <property type="taxonomic scope" value="Eukaryota"/>
</dbReference>
<evidence type="ECO:0000256" key="16">
    <source>
        <dbReference type="SAM" id="Phobius"/>
    </source>
</evidence>
<dbReference type="Proteomes" id="UP000054988">
    <property type="component" value="Unassembled WGS sequence"/>
</dbReference>
<feature type="region of interest" description="Disordered" evidence="15">
    <location>
        <begin position="84"/>
        <end position="132"/>
    </location>
</feature>
<keyword evidence="6 16" id="KW-0812">Transmembrane</keyword>
<comment type="similarity">
    <text evidence="10">Belongs to the VTC4 family.</text>
</comment>
<feature type="transmembrane region" description="Helical" evidence="16">
    <location>
        <begin position="811"/>
        <end position="831"/>
    </location>
</feature>
<evidence type="ECO:0000313" key="19">
    <source>
        <dbReference type="Proteomes" id="UP000054988"/>
    </source>
</evidence>
<dbReference type="CDD" id="cd07751">
    <property type="entry name" value="PolyPPase_VTC4_like"/>
    <property type="match status" value="1"/>
</dbReference>
<evidence type="ECO:0000256" key="13">
    <source>
        <dbReference type="ARBA" id="ARBA00080494"/>
    </source>
</evidence>
<evidence type="ECO:0000256" key="15">
    <source>
        <dbReference type="SAM" id="MobiDB-lite"/>
    </source>
</evidence>
<dbReference type="FunFam" id="3.20.100.30:FF:000001">
    <property type="entry name" value="Vacuolar transporter chaperone 4"/>
    <property type="match status" value="1"/>
</dbReference>
<feature type="compositionally biased region" description="Acidic residues" evidence="15">
    <location>
        <begin position="118"/>
        <end position="131"/>
    </location>
</feature>
<name>A0A0W0EUS2_MONRR</name>
<evidence type="ECO:0000256" key="2">
    <source>
        <dbReference type="ARBA" id="ARBA00004128"/>
    </source>
</evidence>
<feature type="region of interest" description="Disordered" evidence="15">
    <location>
        <begin position="629"/>
        <end position="688"/>
    </location>
</feature>
<proteinExistence type="inferred from homology"/>
<dbReference type="GO" id="GO:0008976">
    <property type="term" value="F:polyphosphate kinase activity"/>
    <property type="evidence" value="ECO:0007669"/>
    <property type="project" value="UniProtKB-EC"/>
</dbReference>
<dbReference type="Gene3D" id="3.20.100.30">
    <property type="entry name" value="VTC, catalytic tunnel domain"/>
    <property type="match status" value="1"/>
</dbReference>
<dbReference type="InterPro" id="IPR003807">
    <property type="entry name" value="DUF202"/>
</dbReference>
<evidence type="ECO:0000259" key="17">
    <source>
        <dbReference type="PROSITE" id="PS51382"/>
    </source>
</evidence>
<dbReference type="GO" id="GO:0000329">
    <property type="term" value="C:fungal-type vacuole membrane"/>
    <property type="evidence" value="ECO:0007669"/>
    <property type="project" value="TreeGrafter"/>
</dbReference>
<evidence type="ECO:0000256" key="9">
    <source>
        <dbReference type="ARBA" id="ARBA00050204"/>
    </source>
</evidence>